<proteinExistence type="predicted"/>
<feature type="compositionally biased region" description="Polar residues" evidence="1">
    <location>
        <begin position="65"/>
        <end position="83"/>
    </location>
</feature>
<feature type="non-terminal residue" evidence="2">
    <location>
        <position position="1"/>
    </location>
</feature>
<dbReference type="PANTHER" id="PTHR23108">
    <property type="entry name" value="METHYLTRANSFERASE-RELATED"/>
    <property type="match status" value="1"/>
</dbReference>
<dbReference type="GO" id="GO:0005634">
    <property type="term" value="C:nucleus"/>
    <property type="evidence" value="ECO:0007669"/>
    <property type="project" value="TreeGrafter"/>
</dbReference>
<organism evidence="2 3">
    <name type="scientific">Rhododendron williamsianum</name>
    <dbReference type="NCBI Taxonomy" id="262921"/>
    <lineage>
        <taxon>Eukaryota</taxon>
        <taxon>Viridiplantae</taxon>
        <taxon>Streptophyta</taxon>
        <taxon>Embryophyta</taxon>
        <taxon>Tracheophyta</taxon>
        <taxon>Spermatophyta</taxon>
        <taxon>Magnoliopsida</taxon>
        <taxon>eudicotyledons</taxon>
        <taxon>Gunneridae</taxon>
        <taxon>Pentapetalae</taxon>
        <taxon>asterids</taxon>
        <taxon>Ericales</taxon>
        <taxon>Ericaceae</taxon>
        <taxon>Ericoideae</taxon>
        <taxon>Rhodoreae</taxon>
        <taxon>Rhododendron</taxon>
    </lineage>
</organism>
<protein>
    <recommendedName>
        <fullName evidence="4">Methyltransferase-like protein 22</fullName>
    </recommendedName>
</protein>
<dbReference type="Gene3D" id="3.40.50.150">
    <property type="entry name" value="Vaccinia Virus protein VP39"/>
    <property type="match status" value="1"/>
</dbReference>
<dbReference type="SUPFAM" id="SSF53335">
    <property type="entry name" value="S-adenosyl-L-methionine-dependent methyltransferases"/>
    <property type="match status" value="1"/>
</dbReference>
<dbReference type="InterPro" id="IPR019410">
    <property type="entry name" value="Methyltransf_16"/>
</dbReference>
<reference evidence="2 3" key="1">
    <citation type="journal article" date="2019" name="Genome Biol. Evol.">
        <title>The Rhododendron genome and chromosomal organization provide insight into shared whole-genome duplications across the heath family (Ericaceae).</title>
        <authorList>
            <person name="Soza V.L."/>
            <person name="Lindsley D."/>
            <person name="Waalkes A."/>
            <person name="Ramage E."/>
            <person name="Patwardhan R.P."/>
            <person name="Burton J.N."/>
            <person name="Adey A."/>
            <person name="Kumar A."/>
            <person name="Qiu R."/>
            <person name="Shendure J."/>
            <person name="Hall B."/>
        </authorList>
    </citation>
    <scope>NUCLEOTIDE SEQUENCE [LARGE SCALE GENOMIC DNA]</scope>
    <source>
        <strain evidence="2">RSF 1966-606</strain>
    </source>
</reference>
<dbReference type="Pfam" id="PF10294">
    <property type="entry name" value="Methyltransf_16"/>
    <property type="match status" value="2"/>
</dbReference>
<dbReference type="OrthoDB" id="46564at2759"/>
<dbReference type="EMBL" id="QEFC01000012">
    <property type="protein sequence ID" value="KAE9467796.1"/>
    <property type="molecule type" value="Genomic_DNA"/>
</dbReference>
<dbReference type="InterPro" id="IPR029063">
    <property type="entry name" value="SAM-dependent_MTases_sf"/>
</dbReference>
<evidence type="ECO:0000313" key="2">
    <source>
        <dbReference type="EMBL" id="KAE9467796.1"/>
    </source>
</evidence>
<gene>
    <name evidence="2" type="ORF">C3L33_00268</name>
</gene>
<dbReference type="GO" id="GO:0008276">
    <property type="term" value="F:protein methyltransferase activity"/>
    <property type="evidence" value="ECO:0007669"/>
    <property type="project" value="InterPro"/>
</dbReference>
<accession>A0A6A4M3B0</accession>
<dbReference type="PANTHER" id="PTHR23108:SF0">
    <property type="entry name" value="METHYLTRANSFERASE-LIKE PROTEIN 22"/>
    <property type="match status" value="1"/>
</dbReference>
<evidence type="ECO:0000256" key="1">
    <source>
        <dbReference type="SAM" id="MobiDB-lite"/>
    </source>
</evidence>
<dbReference type="AlphaFoldDB" id="A0A6A4M3B0"/>
<dbReference type="InterPro" id="IPR038899">
    <property type="entry name" value="METTL22"/>
</dbReference>
<dbReference type="Proteomes" id="UP000428333">
    <property type="component" value="Linkage Group LG01"/>
</dbReference>
<evidence type="ECO:0008006" key="4">
    <source>
        <dbReference type="Google" id="ProtNLM"/>
    </source>
</evidence>
<feature type="region of interest" description="Disordered" evidence="1">
    <location>
        <begin position="65"/>
        <end position="87"/>
    </location>
</feature>
<evidence type="ECO:0000313" key="3">
    <source>
        <dbReference type="Proteomes" id="UP000428333"/>
    </source>
</evidence>
<comment type="caution">
    <text evidence="2">The sequence shown here is derived from an EMBL/GenBank/DDBJ whole genome shotgun (WGS) entry which is preliminary data.</text>
</comment>
<keyword evidence="3" id="KW-1185">Reference proteome</keyword>
<sequence length="410" mass="45617">MDDRESYPPPQSAPPTATSVIAGDPCAGLINRSLPCLLITLFSGGKRLGHLPSSFDVRAVEWGRNTDQPLSPSSETPALSSGGQPEEELVMSEVHLGCPPYVSGPHLSRFTFSLPPEVEPVDSEYTGGVEDEATSTNEVSLDEDGDLVITRRCRRCEKNIYVVTIQHNITSSIPSVGLQVWRAELILADFVLHKMVTSSEFDGIVAIELGAGTGLVGILLARVAKTVFLTDHGDEVLDNCADNVHLNSGIIHSEASAHVRELDWKDSWPTKVVENSQAQERYAWTSVEVEELQKASLIIAADVIYSDDLTDAFFKTLERLMKLRPEKVAYLALEKRYNFTLDDLNVVANGYSHFRSYLRDEGECNDLKSRSLPCFVGKRIDLADIPQYMREYDRGNDVEIWQIKYEKQKP</sequence>
<name>A0A6A4M3B0_9ERIC</name>